<organism evidence="3 4">
    <name type="scientific">Phascolarctos cinereus</name>
    <name type="common">Koala</name>
    <dbReference type="NCBI Taxonomy" id="38626"/>
    <lineage>
        <taxon>Eukaryota</taxon>
        <taxon>Metazoa</taxon>
        <taxon>Chordata</taxon>
        <taxon>Craniata</taxon>
        <taxon>Vertebrata</taxon>
        <taxon>Euteleostomi</taxon>
        <taxon>Mammalia</taxon>
        <taxon>Metatheria</taxon>
        <taxon>Diprotodontia</taxon>
        <taxon>Phascolarctidae</taxon>
        <taxon>Phascolarctos</taxon>
    </lineage>
</organism>
<feature type="domain" description="Glycosyl hydrolase family 13 catalytic" evidence="2">
    <location>
        <begin position="217"/>
        <end position="484"/>
    </location>
</feature>
<protein>
    <submittedName>
        <fullName evidence="4">4F2 cell-surface antigen heavy chain isoform X1</fullName>
    </submittedName>
</protein>
<keyword evidence="1" id="KW-0472">Membrane</keyword>
<evidence type="ECO:0000259" key="2">
    <source>
        <dbReference type="SMART" id="SM00642"/>
    </source>
</evidence>
<evidence type="ECO:0000256" key="1">
    <source>
        <dbReference type="SAM" id="Phobius"/>
    </source>
</evidence>
<dbReference type="GO" id="GO:0016323">
    <property type="term" value="C:basolateral plasma membrane"/>
    <property type="evidence" value="ECO:0007669"/>
    <property type="project" value="TreeGrafter"/>
</dbReference>
<dbReference type="AlphaFoldDB" id="A0A6P5IRE5"/>
<dbReference type="InterPro" id="IPR031984">
    <property type="entry name" value="SLC3A2_N"/>
</dbReference>
<dbReference type="SUPFAM" id="SSF51445">
    <property type="entry name" value="(Trans)glycosidases"/>
    <property type="match status" value="1"/>
</dbReference>
<dbReference type="CTD" id="6520"/>
<dbReference type="PANTHER" id="PTHR46673:SF1">
    <property type="entry name" value="4F2 CELL-SURFACE ANTIGEN HEAVY CHAIN"/>
    <property type="match status" value="1"/>
</dbReference>
<dbReference type="GO" id="GO:1904273">
    <property type="term" value="P:L-alanine import across plasma membrane"/>
    <property type="evidence" value="ECO:0007669"/>
    <property type="project" value="TreeGrafter"/>
</dbReference>
<sequence>MSAGPRARLTCAGGLGGGGCSRWTAAVDRRSPSPQFKFGLPRPRAIVRFLGLRDRGSSARGSGETEALAVHVAMSQDAGMDMAEVDMKEVELNELEPEKQPMNAAAPPSAASGGEKNGVVKVKVADDEADAAAAAAASKFTGLSKEELLKVAGSPAWVRTRWALLLLFWLGWLGMLAGAVVIIVQAPRCRELPVQRWWHQGALYRIGSLKAFQGQPENANGSLAGLKAHLDYLSTLKVKALVLGPIHQNLEDDLAKTNLLQIDPTFGSQEEFTQLLEAAKKKNIQIILDLTPNYRSQSSWFPPNQNEDVNGKMKEALSFWLKAGVSGVQVHNVQNLADASSFLPRWNNLTHSIDEDKVLIAGTGASNLSEILSLLNETDLLSSSYLEDFERRSSSGQELKELVSDYLSAAGGRWCSWTSSQVGHLASYVPARLLGLYHLLLFTLPGTPIFSYGDEIGLQVATLPGQPAEAPVMLWDEKTLGPSESVNLSMTVQGQNNDPTSLLALFRKLSDSRGKERSLLHGDLVVLPTQDDLFAYVRCWDQNERFVVVLNLGTMRQEAELMMPPVPSSQKLELPEKATLVLSTQGSHQEGSVLPLHKLPVAPGEGLLLRFSYVA</sequence>
<feature type="transmembrane region" description="Helical" evidence="1">
    <location>
        <begin position="162"/>
        <end position="184"/>
    </location>
</feature>
<dbReference type="KEGG" id="pcw:110195303"/>
<accession>A0A6P5IRE5</accession>
<dbReference type="SMART" id="SM00642">
    <property type="entry name" value="Aamy"/>
    <property type="match status" value="1"/>
</dbReference>
<dbReference type="Pfam" id="PF00128">
    <property type="entry name" value="Alpha-amylase"/>
    <property type="match status" value="1"/>
</dbReference>
<dbReference type="GeneID" id="110195303"/>
<name>A0A6P5IRE5_PHACI</name>
<dbReference type="GO" id="GO:1903801">
    <property type="term" value="P:L-leucine import across plasma membrane"/>
    <property type="evidence" value="ECO:0007669"/>
    <property type="project" value="TreeGrafter"/>
</dbReference>
<dbReference type="GO" id="GO:0015190">
    <property type="term" value="F:L-leucine transmembrane transporter activity"/>
    <property type="evidence" value="ECO:0007669"/>
    <property type="project" value="TreeGrafter"/>
</dbReference>
<dbReference type="Proteomes" id="UP000515140">
    <property type="component" value="Unplaced"/>
</dbReference>
<dbReference type="GO" id="GO:0015180">
    <property type="term" value="F:L-alanine transmembrane transporter activity"/>
    <property type="evidence" value="ECO:0007669"/>
    <property type="project" value="TreeGrafter"/>
</dbReference>
<dbReference type="GO" id="GO:0015823">
    <property type="term" value="P:phenylalanine transport"/>
    <property type="evidence" value="ECO:0007669"/>
    <property type="project" value="TreeGrafter"/>
</dbReference>
<dbReference type="PANTHER" id="PTHR46673">
    <property type="entry name" value="4F2 CELL-SURFACE ANTIGEN HEAVY CHAIN"/>
    <property type="match status" value="1"/>
</dbReference>
<keyword evidence="1" id="KW-0812">Transmembrane</keyword>
<dbReference type="InterPro" id="IPR042280">
    <property type="entry name" value="SLC3A2"/>
</dbReference>
<dbReference type="InterPro" id="IPR017853">
    <property type="entry name" value="GH"/>
</dbReference>
<keyword evidence="3" id="KW-1185">Reference proteome</keyword>
<dbReference type="GO" id="GO:0005975">
    <property type="term" value="P:carbohydrate metabolic process"/>
    <property type="evidence" value="ECO:0007669"/>
    <property type="project" value="InterPro"/>
</dbReference>
<dbReference type="InterPro" id="IPR013780">
    <property type="entry name" value="Glyco_hydro_b"/>
</dbReference>
<dbReference type="PROSITE" id="PS51257">
    <property type="entry name" value="PROKAR_LIPOPROTEIN"/>
    <property type="match status" value="1"/>
</dbReference>
<dbReference type="FunCoup" id="A0A6P5IRE5">
    <property type="interactions" value="1547"/>
</dbReference>
<evidence type="ECO:0000313" key="3">
    <source>
        <dbReference type="Proteomes" id="UP000515140"/>
    </source>
</evidence>
<evidence type="ECO:0000313" key="4">
    <source>
        <dbReference type="RefSeq" id="XP_020823648.1"/>
    </source>
</evidence>
<dbReference type="RefSeq" id="XP_020823648.1">
    <property type="nucleotide sequence ID" value="XM_020967989.1"/>
</dbReference>
<reference evidence="4" key="1">
    <citation type="submission" date="2025-08" db="UniProtKB">
        <authorList>
            <consortium name="RefSeq"/>
        </authorList>
    </citation>
    <scope>IDENTIFICATION</scope>
    <source>
        <tissue evidence="4">Spleen</tissue>
    </source>
</reference>
<dbReference type="InterPro" id="IPR006047">
    <property type="entry name" value="GH13_cat_dom"/>
</dbReference>
<dbReference type="Gene3D" id="2.60.40.1180">
    <property type="entry name" value="Golgi alpha-mannosidase II"/>
    <property type="match status" value="1"/>
</dbReference>
<dbReference type="Gene3D" id="3.20.20.80">
    <property type="entry name" value="Glycosidases"/>
    <property type="match status" value="1"/>
</dbReference>
<dbReference type="GO" id="GO:0016324">
    <property type="term" value="C:apical plasma membrane"/>
    <property type="evidence" value="ECO:0007669"/>
    <property type="project" value="TreeGrafter"/>
</dbReference>
<proteinExistence type="predicted"/>
<gene>
    <name evidence="4" type="primary">SLC3A2</name>
</gene>
<dbReference type="InParanoid" id="A0A6P5IRE5"/>
<dbReference type="Pfam" id="PF16028">
    <property type="entry name" value="SLC3A2_N"/>
    <property type="match status" value="1"/>
</dbReference>
<dbReference type="GO" id="GO:0015173">
    <property type="term" value="F:aromatic amino acid transmembrane transporter activity"/>
    <property type="evidence" value="ECO:0007669"/>
    <property type="project" value="TreeGrafter"/>
</dbReference>
<keyword evidence="1" id="KW-1133">Transmembrane helix</keyword>